<proteinExistence type="predicted"/>
<dbReference type="WBParaSite" id="nRc.2.0.1.t34049-RA">
    <property type="protein sequence ID" value="nRc.2.0.1.t34049-RA"/>
    <property type="gene ID" value="nRc.2.0.1.g34049"/>
</dbReference>
<organism evidence="1 2">
    <name type="scientific">Romanomermis culicivorax</name>
    <name type="common">Nematode worm</name>
    <dbReference type="NCBI Taxonomy" id="13658"/>
    <lineage>
        <taxon>Eukaryota</taxon>
        <taxon>Metazoa</taxon>
        <taxon>Ecdysozoa</taxon>
        <taxon>Nematoda</taxon>
        <taxon>Enoplea</taxon>
        <taxon>Dorylaimia</taxon>
        <taxon>Mermithida</taxon>
        <taxon>Mermithoidea</taxon>
        <taxon>Mermithidae</taxon>
        <taxon>Romanomermis</taxon>
    </lineage>
</organism>
<reference evidence="2" key="1">
    <citation type="submission" date="2022-11" db="UniProtKB">
        <authorList>
            <consortium name="WormBaseParasite"/>
        </authorList>
    </citation>
    <scope>IDENTIFICATION</scope>
</reference>
<keyword evidence="1" id="KW-1185">Reference proteome</keyword>
<accession>A0A915K792</accession>
<evidence type="ECO:0000313" key="1">
    <source>
        <dbReference type="Proteomes" id="UP000887565"/>
    </source>
</evidence>
<dbReference type="AlphaFoldDB" id="A0A915K792"/>
<evidence type="ECO:0000313" key="2">
    <source>
        <dbReference type="WBParaSite" id="nRc.2.0.1.t34049-RA"/>
    </source>
</evidence>
<dbReference type="Proteomes" id="UP000887565">
    <property type="component" value="Unplaced"/>
</dbReference>
<protein>
    <submittedName>
        <fullName evidence="2">Uncharacterized protein</fullName>
    </submittedName>
</protein>
<sequence length="111" mass="12432">MQEKIKANLDAAATSSKEYFDHKAQTRNFAINDLVLSTNRQKANKIQPDFIRPFLITNASHAAENIVTINSLHTPGRLKTISMMGLKPFILRPAKDIFALETGIIFAFCLI</sequence>
<name>A0A915K792_ROMCU</name>